<dbReference type="GO" id="GO:0000272">
    <property type="term" value="P:polysaccharide catabolic process"/>
    <property type="evidence" value="ECO:0007669"/>
    <property type="project" value="InterPro"/>
</dbReference>
<dbReference type="PROSITE" id="PS00018">
    <property type="entry name" value="EF_HAND_1"/>
    <property type="match status" value="1"/>
</dbReference>
<dbReference type="STRING" id="478744.SAMN05444359_11957"/>
<dbReference type="InterPro" id="IPR018247">
    <property type="entry name" value="EF_Hand_1_Ca_BS"/>
</dbReference>
<keyword evidence="1" id="KW-0732">Signal</keyword>
<dbReference type="OrthoDB" id="1488934at2"/>
<dbReference type="InParanoid" id="A0A1H9K2I3"/>
<name>A0A1H9K2I3_9BACT</name>
<dbReference type="Pfam" id="PF18962">
    <property type="entry name" value="Por_Secre_tail"/>
    <property type="match status" value="1"/>
</dbReference>
<dbReference type="InterPro" id="IPR026444">
    <property type="entry name" value="Secre_tail"/>
</dbReference>
<evidence type="ECO:0000313" key="3">
    <source>
        <dbReference type="EMBL" id="SEQ93322.1"/>
    </source>
</evidence>
<dbReference type="SUPFAM" id="SSF49384">
    <property type="entry name" value="Carbohydrate-binding domain"/>
    <property type="match status" value="1"/>
</dbReference>
<dbReference type="InterPro" id="IPR008965">
    <property type="entry name" value="CBM2/CBM3_carb-bd_dom_sf"/>
</dbReference>
<evidence type="ECO:0000259" key="2">
    <source>
        <dbReference type="Pfam" id="PF18962"/>
    </source>
</evidence>
<dbReference type="Gene3D" id="1.10.1330.10">
    <property type="entry name" value="Dockerin domain"/>
    <property type="match status" value="1"/>
</dbReference>
<evidence type="ECO:0000313" key="4">
    <source>
        <dbReference type="Proteomes" id="UP000199021"/>
    </source>
</evidence>
<dbReference type="InterPro" id="IPR036439">
    <property type="entry name" value="Dockerin_dom_sf"/>
</dbReference>
<dbReference type="GO" id="GO:0030246">
    <property type="term" value="F:carbohydrate binding"/>
    <property type="evidence" value="ECO:0007669"/>
    <property type="project" value="InterPro"/>
</dbReference>
<dbReference type="Gene3D" id="2.60.40.680">
    <property type="match status" value="2"/>
</dbReference>
<protein>
    <submittedName>
        <fullName evidence="3">Por secretion system C-terminal sorting domain-containing protein</fullName>
    </submittedName>
</protein>
<organism evidence="3 4">
    <name type="scientific">Neolewinella agarilytica</name>
    <dbReference type="NCBI Taxonomy" id="478744"/>
    <lineage>
        <taxon>Bacteria</taxon>
        <taxon>Pseudomonadati</taxon>
        <taxon>Bacteroidota</taxon>
        <taxon>Saprospiria</taxon>
        <taxon>Saprospirales</taxon>
        <taxon>Lewinellaceae</taxon>
        <taxon>Neolewinella</taxon>
    </lineage>
</organism>
<gene>
    <name evidence="3" type="ORF">SAMN05444359_11957</name>
</gene>
<accession>A0A1H9K2I3</accession>
<feature type="domain" description="Secretion system C-terminal sorting" evidence="2">
    <location>
        <begin position="428"/>
        <end position="496"/>
    </location>
</feature>
<feature type="chain" id="PRO_5011617338" evidence="1">
    <location>
        <begin position="22"/>
        <end position="498"/>
    </location>
</feature>
<keyword evidence="4" id="KW-1185">Reference proteome</keyword>
<proteinExistence type="predicted"/>
<sequence length="498" mass="52556">MKQFLLFSLLLAGTFVSGLSAQDRVSLSIPDVVAAGGASEICVPIIADSFPDIAAVDFSIGWDMTQVSFTETRLGDNPLGLTDNTVAMPEPDNIVITFTTNDLMGITLSPGTVMLELCFNTTGDSGFSPLTFAGFRSPEFVQEGEFTPFPFDTFPGSITYGADVAANVLPGDTNNDGQVDHTDLLNIGLGHGTNGPERFNASGEFTAQVAAIWPTNFTNGLNLAYADANGDGAIADNDLNAVSANYGQILDGGSFTPAANGSSVIPEAPVLSIAVNDVNAGETGTMIVSLGDGNDPLAVGYALAFTLTYDPAQIDAGSFEVNFANAFLGEDLLTIDRVNPVVPGRLEIALSRKDQINTTLPGGQVCRINFQALNNNSSGDYTLDLTIVPNAFLLSDQSSAPITGSTASLMVMGTTSASEPAWGRELSIFPNPYTNGPLSIQGNLPAFDQVRILDLQGRLLQSYTGNLRQLDLTNLPAATYLLQIEIDGERVNRKLIKR</sequence>
<dbReference type="EMBL" id="FOFB01000019">
    <property type="protein sequence ID" value="SEQ93322.1"/>
    <property type="molecule type" value="Genomic_DNA"/>
</dbReference>
<evidence type="ECO:0000256" key="1">
    <source>
        <dbReference type="SAM" id="SignalP"/>
    </source>
</evidence>
<dbReference type="Proteomes" id="UP000199021">
    <property type="component" value="Unassembled WGS sequence"/>
</dbReference>
<dbReference type="NCBIfam" id="TIGR04183">
    <property type="entry name" value="Por_Secre_tail"/>
    <property type="match status" value="1"/>
</dbReference>
<reference evidence="4" key="1">
    <citation type="submission" date="2016-10" db="EMBL/GenBank/DDBJ databases">
        <authorList>
            <person name="Varghese N."/>
            <person name="Submissions S."/>
        </authorList>
    </citation>
    <scope>NUCLEOTIDE SEQUENCE [LARGE SCALE GENOMIC DNA]</scope>
    <source>
        <strain evidence="4">DSM 24740</strain>
    </source>
</reference>
<dbReference type="RefSeq" id="WP_090170491.1">
    <property type="nucleotide sequence ID" value="NZ_FOFB01000019.1"/>
</dbReference>
<feature type="signal peptide" evidence="1">
    <location>
        <begin position="1"/>
        <end position="21"/>
    </location>
</feature>
<dbReference type="AlphaFoldDB" id="A0A1H9K2I3"/>